<feature type="domain" description="HTH araC/xylS-type" evidence="4">
    <location>
        <begin position="164"/>
        <end position="262"/>
    </location>
</feature>
<dbReference type="Proteomes" id="UP001320178">
    <property type="component" value="Unassembled WGS sequence"/>
</dbReference>
<protein>
    <submittedName>
        <fullName evidence="5">Response regulator transcription factor</fullName>
    </submittedName>
</protein>
<evidence type="ECO:0000256" key="3">
    <source>
        <dbReference type="ARBA" id="ARBA00023163"/>
    </source>
</evidence>
<evidence type="ECO:0000256" key="2">
    <source>
        <dbReference type="ARBA" id="ARBA00023125"/>
    </source>
</evidence>
<dbReference type="SUPFAM" id="SSF46689">
    <property type="entry name" value="Homeodomain-like"/>
    <property type="match status" value="2"/>
</dbReference>
<name>A0AAW4YTR8_9GAMM</name>
<dbReference type="AlphaFoldDB" id="A0AAW4YTR8"/>
<dbReference type="InterPro" id="IPR020449">
    <property type="entry name" value="Tscrpt_reg_AraC-type_HTH"/>
</dbReference>
<keyword evidence="2" id="KW-0238">DNA-binding</keyword>
<keyword evidence="3" id="KW-0804">Transcription</keyword>
<dbReference type="Gene3D" id="3.40.50.2300">
    <property type="match status" value="1"/>
</dbReference>
<dbReference type="Gene3D" id="1.10.10.60">
    <property type="entry name" value="Homeodomain-like"/>
    <property type="match status" value="2"/>
</dbReference>
<proteinExistence type="predicted"/>
<dbReference type="InterPro" id="IPR009057">
    <property type="entry name" value="Homeodomain-like_sf"/>
</dbReference>
<sequence length="309" mass="35057">MSTHAYVLVVLRTLNEPEERDYVVALRQKGYHIEFVSTEQDPLPVLLTHPPVVACFEYDYPDLQGLTDLRQAKQRAASVPLLMITQAHSESLAVWAFRTRVWDYFVQPVDLARFMGVVGSLYQLRSLCPVTQERKQAPDVANQIPPEARLRCCTSGSSQQLQLERAISYIEQHLHQKLAQAEVAAQCGITSFQLSRLFRKLTGNTFQGFLLERRIDEAKRLLANPRTSITDVCFSVGFRDLSYFTRTFQKHVGHTPTHYRQRLNLQPPASAAVVEPMPINPYDKLTPASRPLISTNHLQDSTCPQVVSP</sequence>
<dbReference type="InterPro" id="IPR018060">
    <property type="entry name" value="HTH_AraC"/>
</dbReference>
<keyword evidence="1" id="KW-0805">Transcription regulation</keyword>
<dbReference type="PRINTS" id="PR00032">
    <property type="entry name" value="HTHARAC"/>
</dbReference>
<dbReference type="SUPFAM" id="SSF52172">
    <property type="entry name" value="CheY-like"/>
    <property type="match status" value="1"/>
</dbReference>
<dbReference type="GO" id="GO:0003700">
    <property type="term" value="F:DNA-binding transcription factor activity"/>
    <property type="evidence" value="ECO:0007669"/>
    <property type="project" value="InterPro"/>
</dbReference>
<dbReference type="Pfam" id="PF12833">
    <property type="entry name" value="HTH_18"/>
    <property type="match status" value="1"/>
</dbReference>
<dbReference type="PANTHER" id="PTHR43280">
    <property type="entry name" value="ARAC-FAMILY TRANSCRIPTIONAL REGULATOR"/>
    <property type="match status" value="1"/>
</dbReference>
<dbReference type="SMART" id="SM00342">
    <property type="entry name" value="HTH_ARAC"/>
    <property type="match status" value="1"/>
</dbReference>
<dbReference type="PROSITE" id="PS01124">
    <property type="entry name" value="HTH_ARAC_FAMILY_2"/>
    <property type="match status" value="1"/>
</dbReference>
<accession>A0AAW4YTR8</accession>
<comment type="caution">
    <text evidence="5">The sequence shown here is derived from an EMBL/GenBank/DDBJ whole genome shotgun (WGS) entry which is preliminary data.</text>
</comment>
<dbReference type="EMBL" id="JABFTS010000005">
    <property type="protein sequence ID" value="MCE8052314.1"/>
    <property type="molecule type" value="Genomic_DNA"/>
</dbReference>
<dbReference type="InterPro" id="IPR018062">
    <property type="entry name" value="HTH_AraC-typ_CS"/>
</dbReference>
<reference evidence="5" key="1">
    <citation type="submission" date="2020-05" db="EMBL/GenBank/DDBJ databases">
        <authorList>
            <person name="Wang L."/>
            <person name="Shao Z."/>
        </authorList>
    </citation>
    <scope>NUCLEOTIDE SEQUENCE</scope>
    <source>
        <strain evidence="5">MCCC 1A05776</strain>
    </source>
</reference>
<evidence type="ECO:0000313" key="5">
    <source>
        <dbReference type="EMBL" id="MCE8052314.1"/>
    </source>
</evidence>
<organism evidence="5 6">
    <name type="scientific">Billgrantia desiderata</name>
    <dbReference type="NCBI Taxonomy" id="52021"/>
    <lineage>
        <taxon>Bacteria</taxon>
        <taxon>Pseudomonadati</taxon>
        <taxon>Pseudomonadota</taxon>
        <taxon>Gammaproteobacteria</taxon>
        <taxon>Oceanospirillales</taxon>
        <taxon>Halomonadaceae</taxon>
        <taxon>Billgrantia</taxon>
    </lineage>
</organism>
<dbReference type="RefSeq" id="WP_103969205.1">
    <property type="nucleotide sequence ID" value="NZ_FNVC01000011.1"/>
</dbReference>
<dbReference type="PROSITE" id="PS00041">
    <property type="entry name" value="HTH_ARAC_FAMILY_1"/>
    <property type="match status" value="1"/>
</dbReference>
<evidence type="ECO:0000256" key="1">
    <source>
        <dbReference type="ARBA" id="ARBA00023015"/>
    </source>
</evidence>
<evidence type="ECO:0000259" key="4">
    <source>
        <dbReference type="PROSITE" id="PS01124"/>
    </source>
</evidence>
<dbReference type="InterPro" id="IPR011006">
    <property type="entry name" value="CheY-like_superfamily"/>
</dbReference>
<evidence type="ECO:0000313" key="6">
    <source>
        <dbReference type="Proteomes" id="UP001320178"/>
    </source>
</evidence>
<gene>
    <name evidence="5" type="ORF">HOP61_13470</name>
</gene>
<reference evidence="5" key="2">
    <citation type="journal article" date="2021" name="Front. Microbiol.">
        <title>Aerobic Denitrification and Heterotrophic Sulfur Oxidation in the Genus Halomonas Revealed by Six Novel Species Characterizations and Genome-Based Analysis.</title>
        <authorList>
            <person name="Wang L."/>
            <person name="Shao Z."/>
        </authorList>
    </citation>
    <scope>NUCLEOTIDE SEQUENCE</scope>
    <source>
        <strain evidence="5">MCCC 1A05776</strain>
    </source>
</reference>
<dbReference type="PANTHER" id="PTHR43280:SF2">
    <property type="entry name" value="HTH-TYPE TRANSCRIPTIONAL REGULATOR EXSA"/>
    <property type="match status" value="1"/>
</dbReference>
<dbReference type="GO" id="GO:0043565">
    <property type="term" value="F:sequence-specific DNA binding"/>
    <property type="evidence" value="ECO:0007669"/>
    <property type="project" value="InterPro"/>
</dbReference>